<comment type="caution">
    <text evidence="8">The sequence shown here is derived from an EMBL/GenBank/DDBJ whole genome shotgun (WGS) entry which is preliminary data.</text>
</comment>
<sequence>MMKFKFAVMFLIVLSGMISIAAFNPIIGPLSRNLGLSEVQSGCLVSITGICWLLGGYYWERRPAKSRKKLLASIMFVYVVTLIVFALLADNAASNTLGVGSVSLFWIFLILRAISGFFFGGIPAKAQAYVMGWTTQETRTWGMALFGAANGLGFVLGPAMSGGLAVISLTVPMYAVAVLLLVIAVIFLLSIPDEKESEIRRTTVSISPNDSRIRLYLWIGFVLSVALNIVQVTIGFYIQDNLSYNAQKATQLIGLGLAISGVMVVASQILISKYLKWKPAIVLRVGLSCVTLGLLGFLLFIRFAYIDFAILGIGIGFTLLGYSSGASLAVKDHEQRSVASFIAALQGGGSFLGPVIGTVLYTSNKVLPFSFCVLLICLSGISVFGKRRSVKLSA</sequence>
<feature type="transmembrane region" description="Helical" evidence="6">
    <location>
        <begin position="282"/>
        <end position="303"/>
    </location>
</feature>
<dbReference type="RefSeq" id="WP_258434845.1">
    <property type="nucleotide sequence ID" value="NZ_JANSGW010000051.1"/>
</dbReference>
<name>A0AAP3GAS0_BRELA</name>
<proteinExistence type="predicted"/>
<dbReference type="PANTHER" id="PTHR23546">
    <property type="entry name" value="TRANSPORT PROTEIN"/>
    <property type="match status" value="1"/>
</dbReference>
<comment type="subcellular location">
    <subcellularLocation>
        <location evidence="1">Cell membrane</location>
        <topology evidence="1">Multi-pass membrane protein</topology>
    </subcellularLocation>
</comment>
<dbReference type="InterPro" id="IPR020846">
    <property type="entry name" value="MFS_dom"/>
</dbReference>
<dbReference type="PROSITE" id="PS50850">
    <property type="entry name" value="MFS"/>
    <property type="match status" value="1"/>
</dbReference>
<evidence type="ECO:0000256" key="5">
    <source>
        <dbReference type="ARBA" id="ARBA00023136"/>
    </source>
</evidence>
<dbReference type="PRINTS" id="PR01035">
    <property type="entry name" value="TCRTETA"/>
</dbReference>
<dbReference type="Gene3D" id="1.20.1250.20">
    <property type="entry name" value="MFS general substrate transporter like domains"/>
    <property type="match status" value="1"/>
</dbReference>
<dbReference type="Pfam" id="PF07690">
    <property type="entry name" value="MFS_1"/>
    <property type="match status" value="1"/>
</dbReference>
<evidence type="ECO:0000256" key="2">
    <source>
        <dbReference type="ARBA" id="ARBA00022448"/>
    </source>
</evidence>
<evidence type="ECO:0000313" key="9">
    <source>
        <dbReference type="Proteomes" id="UP001077662"/>
    </source>
</evidence>
<protein>
    <submittedName>
        <fullName evidence="8">MFS transporter</fullName>
    </submittedName>
</protein>
<feature type="transmembrane region" description="Helical" evidence="6">
    <location>
        <begin position="101"/>
        <end position="122"/>
    </location>
</feature>
<accession>A0AAP3GAS0</accession>
<dbReference type="AlphaFoldDB" id="A0AAP3GAS0"/>
<dbReference type="GO" id="GO:0022857">
    <property type="term" value="F:transmembrane transporter activity"/>
    <property type="evidence" value="ECO:0007669"/>
    <property type="project" value="InterPro"/>
</dbReference>
<dbReference type="GO" id="GO:0005886">
    <property type="term" value="C:plasma membrane"/>
    <property type="evidence" value="ECO:0007669"/>
    <property type="project" value="UniProtKB-SubCell"/>
</dbReference>
<evidence type="ECO:0000256" key="4">
    <source>
        <dbReference type="ARBA" id="ARBA00022989"/>
    </source>
</evidence>
<feature type="transmembrane region" description="Helical" evidence="6">
    <location>
        <begin position="215"/>
        <end position="238"/>
    </location>
</feature>
<evidence type="ECO:0000256" key="3">
    <source>
        <dbReference type="ARBA" id="ARBA00022692"/>
    </source>
</evidence>
<feature type="transmembrane region" description="Helical" evidence="6">
    <location>
        <begin position="143"/>
        <end position="167"/>
    </location>
</feature>
<feature type="domain" description="Major facilitator superfamily (MFS) profile" evidence="7">
    <location>
        <begin position="1"/>
        <end position="391"/>
    </location>
</feature>
<dbReference type="EMBL" id="JAPTNE010000051">
    <property type="protein sequence ID" value="MCZ0810016.1"/>
    <property type="molecule type" value="Genomic_DNA"/>
</dbReference>
<feature type="transmembrane region" description="Helical" evidence="6">
    <location>
        <begin position="7"/>
        <end position="27"/>
    </location>
</feature>
<feature type="transmembrane region" description="Helical" evidence="6">
    <location>
        <begin position="173"/>
        <end position="191"/>
    </location>
</feature>
<reference evidence="8" key="1">
    <citation type="submission" date="2022-09" db="EMBL/GenBank/DDBJ databases">
        <title>Genome analysis and characterization of larvicidal activity of Brevibacillus strains.</title>
        <authorList>
            <person name="Patrusheva E.V."/>
            <person name="Izotova A.O."/>
            <person name="Toshchakov S.V."/>
            <person name="Sineoky S.P."/>
        </authorList>
    </citation>
    <scope>NUCLEOTIDE SEQUENCE</scope>
    <source>
        <strain evidence="8">VKPM_B-13247</strain>
    </source>
</reference>
<dbReference type="InterPro" id="IPR036259">
    <property type="entry name" value="MFS_trans_sf"/>
</dbReference>
<keyword evidence="2" id="KW-0813">Transport</keyword>
<feature type="transmembrane region" description="Helical" evidence="6">
    <location>
        <begin position="39"/>
        <end position="58"/>
    </location>
</feature>
<dbReference type="SUPFAM" id="SSF103473">
    <property type="entry name" value="MFS general substrate transporter"/>
    <property type="match status" value="1"/>
</dbReference>
<feature type="transmembrane region" description="Helical" evidence="6">
    <location>
        <begin position="309"/>
        <end position="329"/>
    </location>
</feature>
<organism evidence="8 9">
    <name type="scientific">Brevibacillus laterosporus</name>
    <name type="common">Bacillus laterosporus</name>
    <dbReference type="NCBI Taxonomy" id="1465"/>
    <lineage>
        <taxon>Bacteria</taxon>
        <taxon>Bacillati</taxon>
        <taxon>Bacillota</taxon>
        <taxon>Bacilli</taxon>
        <taxon>Bacillales</taxon>
        <taxon>Paenibacillaceae</taxon>
        <taxon>Brevibacillus</taxon>
    </lineage>
</organism>
<feature type="transmembrane region" description="Helical" evidence="6">
    <location>
        <begin position="341"/>
        <end position="361"/>
    </location>
</feature>
<evidence type="ECO:0000256" key="6">
    <source>
        <dbReference type="SAM" id="Phobius"/>
    </source>
</evidence>
<keyword evidence="5 6" id="KW-0472">Membrane</keyword>
<dbReference type="InterPro" id="IPR011701">
    <property type="entry name" value="MFS"/>
</dbReference>
<dbReference type="InterPro" id="IPR001958">
    <property type="entry name" value="Tet-R_TetA/multi-R_MdtG-like"/>
</dbReference>
<keyword evidence="4 6" id="KW-1133">Transmembrane helix</keyword>
<evidence type="ECO:0000259" key="7">
    <source>
        <dbReference type="PROSITE" id="PS50850"/>
    </source>
</evidence>
<feature type="transmembrane region" description="Helical" evidence="6">
    <location>
        <begin position="70"/>
        <end position="89"/>
    </location>
</feature>
<dbReference type="PANTHER" id="PTHR23546:SF1">
    <property type="entry name" value="MEMBRANE PROTEIN"/>
    <property type="match status" value="1"/>
</dbReference>
<dbReference type="Proteomes" id="UP001077662">
    <property type="component" value="Unassembled WGS sequence"/>
</dbReference>
<gene>
    <name evidence="8" type="ORF">O0554_24490</name>
</gene>
<evidence type="ECO:0000256" key="1">
    <source>
        <dbReference type="ARBA" id="ARBA00004651"/>
    </source>
</evidence>
<evidence type="ECO:0000313" key="8">
    <source>
        <dbReference type="EMBL" id="MCZ0810016.1"/>
    </source>
</evidence>
<feature type="transmembrane region" description="Helical" evidence="6">
    <location>
        <begin position="367"/>
        <end position="385"/>
    </location>
</feature>
<feature type="transmembrane region" description="Helical" evidence="6">
    <location>
        <begin position="250"/>
        <end position="270"/>
    </location>
</feature>
<keyword evidence="3 6" id="KW-0812">Transmembrane</keyword>